<dbReference type="AlphaFoldDB" id="A0A8D5FKK2"/>
<evidence type="ECO:0000313" key="4">
    <source>
        <dbReference type="EMBL" id="BCL60728.1"/>
    </source>
</evidence>
<dbReference type="KEGG" id="dbk:DGMP_14210"/>
<dbReference type="InterPro" id="IPR057326">
    <property type="entry name" value="KR_dom"/>
</dbReference>
<feature type="domain" description="Ketoreductase" evidence="3">
    <location>
        <begin position="20"/>
        <end position="200"/>
    </location>
</feature>
<evidence type="ECO:0000313" key="5">
    <source>
        <dbReference type="Proteomes" id="UP000826725"/>
    </source>
</evidence>
<dbReference type="NCBIfam" id="NF009466">
    <property type="entry name" value="PRK12826.1-2"/>
    <property type="match status" value="1"/>
</dbReference>
<dbReference type="FunFam" id="3.40.50.720:FF:000173">
    <property type="entry name" value="3-oxoacyl-[acyl-carrier protein] reductase"/>
    <property type="match status" value="1"/>
</dbReference>
<reference evidence="4" key="1">
    <citation type="submission" date="2020-09" db="EMBL/GenBank/DDBJ databases">
        <title>Desulfogranum mesoprofundum gen. nov., sp. nov., a novel mesophilic, sulfate-reducing chemolithoautotroph isolated from a deep-sea hydrothermal vent chimney in the Suiyo Seamount.</title>
        <authorList>
            <person name="Hashimoto Y."/>
            <person name="Nakagawa S."/>
        </authorList>
    </citation>
    <scope>NUCLEOTIDE SEQUENCE</scope>
    <source>
        <strain evidence="4">KT2</strain>
    </source>
</reference>
<comment type="similarity">
    <text evidence="1">Belongs to the short-chain dehydrogenases/reductases (SDR) family.</text>
</comment>
<dbReference type="GO" id="GO:0016491">
    <property type="term" value="F:oxidoreductase activity"/>
    <property type="evidence" value="ECO:0007669"/>
    <property type="project" value="UniProtKB-KW"/>
</dbReference>
<dbReference type="PANTHER" id="PTHR42879:SF2">
    <property type="entry name" value="3-OXOACYL-[ACYL-CARRIER-PROTEIN] REDUCTASE FABG"/>
    <property type="match status" value="1"/>
</dbReference>
<gene>
    <name evidence="4" type="primary">fabG_1</name>
    <name evidence="4" type="ORF">DGMP_14210</name>
</gene>
<evidence type="ECO:0000256" key="2">
    <source>
        <dbReference type="ARBA" id="ARBA00023002"/>
    </source>
</evidence>
<sequence>MKVQEQVKRTIPDMNIFKGQKVVITGATRGIGKAISEAFVKEGAHVIGIYGENTKTAELFLEENIEHASSITLFQCDISDKDAVQKLFSEIEEQFEDIDVLINNAGIRKDSVLALMQEQDWQDVIDVNLSGTFFMCKHAVLLMMKKKYGRIINITSPVSHLGFSGQANYAASKAGQIGLTRTLAKEVARKKITVNCVSPGFIATEFINDLTREQVAAYKKMVPMRRFGTPQEIAESVLFLAGPGAGYITGTVLEITGGL</sequence>
<dbReference type="Pfam" id="PF13561">
    <property type="entry name" value="adh_short_C2"/>
    <property type="match status" value="1"/>
</dbReference>
<keyword evidence="5" id="KW-1185">Reference proteome</keyword>
<dbReference type="PANTHER" id="PTHR42879">
    <property type="entry name" value="3-OXOACYL-(ACYL-CARRIER-PROTEIN) REDUCTASE"/>
    <property type="match status" value="1"/>
</dbReference>
<proteinExistence type="inferred from homology"/>
<dbReference type="SMART" id="SM00822">
    <property type="entry name" value="PKS_KR"/>
    <property type="match status" value="1"/>
</dbReference>
<name>A0A8D5FKK2_9BACT</name>
<dbReference type="Proteomes" id="UP000826725">
    <property type="component" value="Chromosome"/>
</dbReference>
<dbReference type="EMBL" id="AP024086">
    <property type="protein sequence ID" value="BCL60728.1"/>
    <property type="molecule type" value="Genomic_DNA"/>
</dbReference>
<protein>
    <submittedName>
        <fullName evidence="4">Beta-ketoacyl-ACP reductase</fullName>
    </submittedName>
</protein>
<accession>A0A8D5FKK2</accession>
<keyword evidence="2" id="KW-0560">Oxidoreductase</keyword>
<organism evidence="4 5">
    <name type="scientific">Desulfomarina profundi</name>
    <dbReference type="NCBI Taxonomy" id="2772557"/>
    <lineage>
        <taxon>Bacteria</taxon>
        <taxon>Pseudomonadati</taxon>
        <taxon>Thermodesulfobacteriota</taxon>
        <taxon>Desulfobulbia</taxon>
        <taxon>Desulfobulbales</taxon>
        <taxon>Desulfobulbaceae</taxon>
        <taxon>Desulfomarina</taxon>
    </lineage>
</organism>
<evidence type="ECO:0000259" key="3">
    <source>
        <dbReference type="SMART" id="SM00822"/>
    </source>
</evidence>
<evidence type="ECO:0000256" key="1">
    <source>
        <dbReference type="ARBA" id="ARBA00006484"/>
    </source>
</evidence>
<dbReference type="InterPro" id="IPR050259">
    <property type="entry name" value="SDR"/>
</dbReference>
<dbReference type="InterPro" id="IPR002347">
    <property type="entry name" value="SDR_fam"/>
</dbReference>